<keyword evidence="1" id="KW-0472">Membrane</keyword>
<organism evidence="2 3">
    <name type="scientific">Sistotremastrum suecicum HHB10207 ss-3</name>
    <dbReference type="NCBI Taxonomy" id="1314776"/>
    <lineage>
        <taxon>Eukaryota</taxon>
        <taxon>Fungi</taxon>
        <taxon>Dikarya</taxon>
        <taxon>Basidiomycota</taxon>
        <taxon>Agaricomycotina</taxon>
        <taxon>Agaricomycetes</taxon>
        <taxon>Sistotremastrales</taxon>
        <taxon>Sistotremastraceae</taxon>
        <taxon>Sistotremastrum</taxon>
    </lineage>
</organism>
<gene>
    <name evidence="2" type="ORF">SISSUDRAFT_968198</name>
</gene>
<dbReference type="GO" id="GO:0004143">
    <property type="term" value="F:ATP-dependent diacylglycerol kinase activity"/>
    <property type="evidence" value="ECO:0007669"/>
    <property type="project" value="InterPro"/>
</dbReference>
<feature type="non-terminal residue" evidence="2">
    <location>
        <position position="1"/>
    </location>
</feature>
<feature type="non-terminal residue" evidence="2">
    <location>
        <position position="253"/>
    </location>
</feature>
<dbReference type="STRING" id="1314776.A0A166I2N9"/>
<sequence>KIDWEIPRKTLHSSIGFLTLSLYIRGGTPQPVIVVLTGTLAIVASADFLRFRFSTFEALYETFLGFLMRESEKHKINGVVWYLVGVLFALYFYPMDIAVVAILILSWADTAASTIGRLYGRYTPALPSRVLRIPIPFVKARYHPRLGFASRKSTAGFMAAALTGLVITTSFWGYFGPLRAGFDAGSASVAASEPGMVWTWKNGSWGGLAVLGVVAGLISGVTEALDLGCLDDNLTLPILSGGAIWALAEGIRW</sequence>
<evidence type="ECO:0000313" key="2">
    <source>
        <dbReference type="EMBL" id="KZT43329.1"/>
    </source>
</evidence>
<dbReference type="EMBL" id="KV428008">
    <property type="protein sequence ID" value="KZT43329.1"/>
    <property type="molecule type" value="Genomic_DNA"/>
</dbReference>
<feature type="transmembrane region" description="Helical" evidence="1">
    <location>
        <begin position="205"/>
        <end position="225"/>
    </location>
</feature>
<feature type="transmembrane region" description="Helical" evidence="1">
    <location>
        <begin position="155"/>
        <end position="175"/>
    </location>
</feature>
<dbReference type="GO" id="GO:0006654">
    <property type="term" value="P:phosphatidic acid biosynthetic process"/>
    <property type="evidence" value="ECO:0007669"/>
    <property type="project" value="TreeGrafter"/>
</dbReference>
<accession>A0A166I2N9</accession>
<protein>
    <recommendedName>
        <fullName evidence="4">Phosphatidate cytidylyltransferase</fullName>
    </recommendedName>
</protein>
<keyword evidence="1" id="KW-1133">Transmembrane helix</keyword>
<dbReference type="Proteomes" id="UP000076798">
    <property type="component" value="Unassembled WGS sequence"/>
</dbReference>
<feature type="transmembrane region" description="Helical" evidence="1">
    <location>
        <begin position="99"/>
        <end position="119"/>
    </location>
</feature>
<evidence type="ECO:0008006" key="4">
    <source>
        <dbReference type="Google" id="ProtNLM"/>
    </source>
</evidence>
<dbReference type="PANTHER" id="PTHR31303:SF1">
    <property type="entry name" value="CTP-DEPENDENT DIACYLGLYCEROL KINASE 1"/>
    <property type="match status" value="1"/>
</dbReference>
<evidence type="ECO:0000256" key="1">
    <source>
        <dbReference type="SAM" id="Phobius"/>
    </source>
</evidence>
<evidence type="ECO:0000313" key="3">
    <source>
        <dbReference type="Proteomes" id="UP000076798"/>
    </source>
</evidence>
<dbReference type="PANTHER" id="PTHR31303">
    <property type="entry name" value="CTP-DEPENDENT DIACYLGLYCEROL KINASE 1"/>
    <property type="match status" value="1"/>
</dbReference>
<dbReference type="OrthoDB" id="5673at2759"/>
<dbReference type="InterPro" id="IPR037997">
    <property type="entry name" value="Dgk1-like"/>
</dbReference>
<name>A0A166I2N9_9AGAM</name>
<keyword evidence="3" id="KW-1185">Reference proteome</keyword>
<proteinExistence type="predicted"/>
<keyword evidence="1" id="KW-0812">Transmembrane</keyword>
<reference evidence="2 3" key="1">
    <citation type="journal article" date="2016" name="Mol. Biol. Evol.">
        <title>Comparative Genomics of Early-Diverging Mushroom-Forming Fungi Provides Insights into the Origins of Lignocellulose Decay Capabilities.</title>
        <authorList>
            <person name="Nagy L.G."/>
            <person name="Riley R."/>
            <person name="Tritt A."/>
            <person name="Adam C."/>
            <person name="Daum C."/>
            <person name="Floudas D."/>
            <person name="Sun H."/>
            <person name="Yadav J.S."/>
            <person name="Pangilinan J."/>
            <person name="Larsson K.H."/>
            <person name="Matsuura K."/>
            <person name="Barry K."/>
            <person name="Labutti K."/>
            <person name="Kuo R."/>
            <person name="Ohm R.A."/>
            <person name="Bhattacharya S.S."/>
            <person name="Shirouzu T."/>
            <person name="Yoshinaga Y."/>
            <person name="Martin F.M."/>
            <person name="Grigoriev I.V."/>
            <person name="Hibbett D.S."/>
        </authorList>
    </citation>
    <scope>NUCLEOTIDE SEQUENCE [LARGE SCALE GENOMIC DNA]</scope>
    <source>
        <strain evidence="2 3">HHB10207 ss-3</strain>
    </source>
</reference>
<dbReference type="AlphaFoldDB" id="A0A166I2N9"/>
<dbReference type="GO" id="GO:0005789">
    <property type="term" value="C:endoplasmic reticulum membrane"/>
    <property type="evidence" value="ECO:0007669"/>
    <property type="project" value="TreeGrafter"/>
</dbReference>
<feature type="transmembrane region" description="Helical" evidence="1">
    <location>
        <begin position="76"/>
        <end position="93"/>
    </location>
</feature>